<dbReference type="SUPFAM" id="SSF57756">
    <property type="entry name" value="Retrovirus zinc finger-like domains"/>
    <property type="match status" value="1"/>
</dbReference>
<dbReference type="PROSITE" id="PS50158">
    <property type="entry name" value="ZF_CCHC"/>
    <property type="match status" value="1"/>
</dbReference>
<dbReference type="Proteomes" id="UP000765509">
    <property type="component" value="Unassembled WGS sequence"/>
</dbReference>
<dbReference type="EMBL" id="AVOT02052809">
    <property type="protein sequence ID" value="MBW0547723.1"/>
    <property type="molecule type" value="Genomic_DNA"/>
</dbReference>
<protein>
    <recommendedName>
        <fullName evidence="4">CCHC-type domain-containing protein</fullName>
    </recommendedName>
</protein>
<keyword evidence="6" id="KW-1185">Reference proteome</keyword>
<evidence type="ECO:0000313" key="6">
    <source>
        <dbReference type="Proteomes" id="UP000765509"/>
    </source>
</evidence>
<keyword evidence="1" id="KW-0507">mRNA processing</keyword>
<evidence type="ECO:0000256" key="3">
    <source>
        <dbReference type="SAM" id="MobiDB-lite"/>
    </source>
</evidence>
<comment type="caution">
    <text evidence="5">The sequence shown here is derived from an EMBL/GenBank/DDBJ whole genome shotgun (WGS) entry which is preliminary data.</text>
</comment>
<evidence type="ECO:0000259" key="4">
    <source>
        <dbReference type="PROSITE" id="PS50158"/>
    </source>
</evidence>
<dbReference type="GO" id="GO:0003676">
    <property type="term" value="F:nucleic acid binding"/>
    <property type="evidence" value="ECO:0007669"/>
    <property type="project" value="InterPro"/>
</dbReference>
<evidence type="ECO:0000256" key="2">
    <source>
        <dbReference type="PROSITE-ProRule" id="PRU00047"/>
    </source>
</evidence>
<keyword evidence="2" id="KW-0863">Zinc-finger</keyword>
<feature type="region of interest" description="Disordered" evidence="3">
    <location>
        <begin position="72"/>
        <end position="99"/>
    </location>
</feature>
<keyword evidence="2" id="KW-0479">Metal-binding</keyword>
<feature type="domain" description="CCHC-type" evidence="4">
    <location>
        <begin position="44"/>
        <end position="59"/>
    </location>
</feature>
<proteinExistence type="predicted"/>
<sequence>KRTNIGKFSLYRSSSFKEKQPLRVEFKEKPRERVAEVPKKKNSCHNCGSADHYFSNCPKAKKKVYAIQKVPEEEFPTEDSQPDPMGDAIRESSDDDQDPRDEFLVEYQEETQLEIQDIQLEAGMPQDTANKNLCKHTQDAQTFLLTPTKGMSYIHGTATKVTICIDNAKHPLIIDSGAHNSIVARNYLNIKDDVNFLTKDFPQTLFG</sequence>
<organism evidence="5 6">
    <name type="scientific">Austropuccinia psidii MF-1</name>
    <dbReference type="NCBI Taxonomy" id="1389203"/>
    <lineage>
        <taxon>Eukaryota</taxon>
        <taxon>Fungi</taxon>
        <taxon>Dikarya</taxon>
        <taxon>Basidiomycota</taxon>
        <taxon>Pucciniomycotina</taxon>
        <taxon>Pucciniomycetes</taxon>
        <taxon>Pucciniales</taxon>
        <taxon>Sphaerophragmiaceae</taxon>
        <taxon>Austropuccinia</taxon>
    </lineage>
</organism>
<dbReference type="OrthoDB" id="8026949at2759"/>
<dbReference type="GO" id="GO:0008270">
    <property type="term" value="F:zinc ion binding"/>
    <property type="evidence" value="ECO:0007669"/>
    <property type="project" value="UniProtKB-KW"/>
</dbReference>
<dbReference type="InterPro" id="IPR001878">
    <property type="entry name" value="Znf_CCHC"/>
</dbReference>
<accession>A0A9Q3IPN0</accession>
<feature type="non-terminal residue" evidence="5">
    <location>
        <position position="1"/>
    </location>
</feature>
<dbReference type="InterPro" id="IPR036875">
    <property type="entry name" value="Znf_CCHC_sf"/>
</dbReference>
<dbReference type="GO" id="GO:0006397">
    <property type="term" value="P:mRNA processing"/>
    <property type="evidence" value="ECO:0007669"/>
    <property type="project" value="UniProtKB-KW"/>
</dbReference>
<name>A0A9Q3IPN0_9BASI</name>
<dbReference type="Gene3D" id="4.10.60.10">
    <property type="entry name" value="Zinc finger, CCHC-type"/>
    <property type="match status" value="1"/>
</dbReference>
<evidence type="ECO:0000256" key="1">
    <source>
        <dbReference type="ARBA" id="ARBA00022664"/>
    </source>
</evidence>
<evidence type="ECO:0000313" key="5">
    <source>
        <dbReference type="EMBL" id="MBW0547723.1"/>
    </source>
</evidence>
<dbReference type="AlphaFoldDB" id="A0A9Q3IPN0"/>
<reference evidence="5" key="1">
    <citation type="submission" date="2021-03" db="EMBL/GenBank/DDBJ databases">
        <title>Draft genome sequence of rust myrtle Austropuccinia psidii MF-1, a brazilian biotype.</title>
        <authorList>
            <person name="Quecine M.C."/>
            <person name="Pachon D.M.R."/>
            <person name="Bonatelli M.L."/>
            <person name="Correr F.H."/>
            <person name="Franceschini L.M."/>
            <person name="Leite T.F."/>
            <person name="Margarido G.R.A."/>
            <person name="Almeida C.A."/>
            <person name="Ferrarezi J.A."/>
            <person name="Labate C.A."/>
        </authorList>
    </citation>
    <scope>NUCLEOTIDE SEQUENCE</scope>
    <source>
        <strain evidence="5">MF-1</strain>
    </source>
</reference>
<keyword evidence="2" id="KW-0862">Zinc</keyword>
<gene>
    <name evidence="5" type="ORF">O181_087438</name>
</gene>